<protein>
    <submittedName>
        <fullName evidence="1">Uncharacterized protein</fullName>
    </submittedName>
</protein>
<proteinExistence type="predicted"/>
<dbReference type="EMBL" id="FMUR01000004">
    <property type="protein sequence ID" value="SCX88020.1"/>
    <property type="molecule type" value="Genomic_DNA"/>
</dbReference>
<accession>A0A1G5BDA2</accession>
<gene>
    <name evidence="1" type="ORF">SAMN02910451_00663</name>
</gene>
<dbReference type="Proteomes" id="UP000183047">
    <property type="component" value="Unassembled WGS sequence"/>
</dbReference>
<reference evidence="2" key="1">
    <citation type="submission" date="2016-10" db="EMBL/GenBank/DDBJ databases">
        <authorList>
            <person name="Varghese N."/>
            <person name="Submissions S."/>
        </authorList>
    </citation>
    <scope>NUCLEOTIDE SEQUENCE [LARGE SCALE GENOMIC DNA]</scope>
    <source>
        <strain evidence="2">XBD2006</strain>
    </source>
</reference>
<organism evidence="1 2">
    <name type="scientific">Butyrivibrio hungatei</name>
    <dbReference type="NCBI Taxonomy" id="185008"/>
    <lineage>
        <taxon>Bacteria</taxon>
        <taxon>Bacillati</taxon>
        <taxon>Bacillota</taxon>
        <taxon>Clostridia</taxon>
        <taxon>Lachnospirales</taxon>
        <taxon>Lachnospiraceae</taxon>
        <taxon>Butyrivibrio</taxon>
    </lineage>
</organism>
<evidence type="ECO:0000313" key="2">
    <source>
        <dbReference type="Proteomes" id="UP000183047"/>
    </source>
</evidence>
<keyword evidence="2" id="KW-1185">Reference proteome</keyword>
<evidence type="ECO:0000313" key="1">
    <source>
        <dbReference type="EMBL" id="SCX88020.1"/>
    </source>
</evidence>
<sequence length="48" mass="5234">MPLRLCAIFFLRRGAKKEYGKTKVNVTFVNGDGGVEAYATLSNGYCSS</sequence>
<dbReference type="AlphaFoldDB" id="A0A1G5BDA2"/>
<name>A0A1G5BDA2_9FIRM</name>